<proteinExistence type="predicted"/>
<dbReference type="RefSeq" id="WP_190927769.1">
    <property type="nucleotide sequence ID" value="NZ_JACXAC010000006.1"/>
</dbReference>
<organism evidence="1 2">
    <name type="scientific">Hymenobacter armeniacus</name>
    <dbReference type="NCBI Taxonomy" id="2771358"/>
    <lineage>
        <taxon>Bacteria</taxon>
        <taxon>Pseudomonadati</taxon>
        <taxon>Bacteroidota</taxon>
        <taxon>Cytophagia</taxon>
        <taxon>Cytophagales</taxon>
        <taxon>Hymenobacteraceae</taxon>
        <taxon>Hymenobacter</taxon>
    </lineage>
</organism>
<dbReference type="Proteomes" id="UP000606003">
    <property type="component" value="Unassembled WGS sequence"/>
</dbReference>
<reference evidence="1 2" key="1">
    <citation type="submission" date="2020-09" db="EMBL/GenBank/DDBJ databases">
        <authorList>
            <person name="Kim M.K."/>
        </authorList>
    </citation>
    <scope>NUCLEOTIDE SEQUENCE [LARGE SCALE GENOMIC DNA]</scope>
    <source>
        <strain evidence="1 2">BT189</strain>
    </source>
</reference>
<protein>
    <submittedName>
        <fullName evidence="1">SHOCT domain-containing protein</fullName>
    </submittedName>
</protein>
<sequence length="76" mass="8393">MSSKYCKHGHRVLGDTCSHCARRIQISLMGSKNPTRAGAGPNATLTALRTLKSLLEQAHITEAQYDEQRNHILASF</sequence>
<accession>A0ABR8JZW5</accession>
<keyword evidence="2" id="KW-1185">Reference proteome</keyword>
<name>A0ABR8JZW5_9BACT</name>
<dbReference type="EMBL" id="JACXAC010000006">
    <property type="protein sequence ID" value="MBD2724217.1"/>
    <property type="molecule type" value="Genomic_DNA"/>
</dbReference>
<evidence type="ECO:0000313" key="1">
    <source>
        <dbReference type="EMBL" id="MBD2724217.1"/>
    </source>
</evidence>
<gene>
    <name evidence="1" type="ORF">IC234_18970</name>
</gene>
<comment type="caution">
    <text evidence="1">The sequence shown here is derived from an EMBL/GenBank/DDBJ whole genome shotgun (WGS) entry which is preliminary data.</text>
</comment>
<evidence type="ECO:0000313" key="2">
    <source>
        <dbReference type="Proteomes" id="UP000606003"/>
    </source>
</evidence>